<dbReference type="PROSITE" id="PS50949">
    <property type="entry name" value="HTH_GNTR"/>
    <property type="match status" value="1"/>
</dbReference>
<dbReference type="RefSeq" id="WP_211537627.1">
    <property type="nucleotide sequence ID" value="NZ_JAGSSV010000035.1"/>
</dbReference>
<keyword evidence="7" id="KW-0032">Aminotransferase</keyword>
<evidence type="ECO:0000259" key="6">
    <source>
        <dbReference type="PROSITE" id="PS50949"/>
    </source>
</evidence>
<dbReference type="Gene3D" id="1.10.10.10">
    <property type="entry name" value="Winged helix-like DNA-binding domain superfamily/Winged helix DNA-binding domain"/>
    <property type="match status" value="1"/>
</dbReference>
<evidence type="ECO:0000256" key="2">
    <source>
        <dbReference type="ARBA" id="ARBA00022898"/>
    </source>
</evidence>
<dbReference type="Proteomes" id="UP000679722">
    <property type="component" value="Unassembled WGS sequence"/>
</dbReference>
<gene>
    <name evidence="7" type="ORF">J9B83_15005</name>
</gene>
<organism evidence="7 8">
    <name type="scientific">Marinomonas vulgaris</name>
    <dbReference type="NCBI Taxonomy" id="2823372"/>
    <lineage>
        <taxon>Bacteria</taxon>
        <taxon>Pseudomonadati</taxon>
        <taxon>Pseudomonadota</taxon>
        <taxon>Gammaproteobacteria</taxon>
        <taxon>Oceanospirillales</taxon>
        <taxon>Oceanospirillaceae</taxon>
        <taxon>Marinomonas</taxon>
    </lineage>
</organism>
<reference evidence="8" key="2">
    <citation type="submission" date="2023-07" db="EMBL/GenBank/DDBJ databases">
        <title>Marinomonas vulgaris A79, complete genome.</title>
        <authorList>
            <person name="Ying J.-J."/>
        </authorList>
    </citation>
    <scope>NUCLEOTIDE SEQUENCE [LARGE SCALE GENOMIC DNA]</scope>
    <source>
        <strain evidence="8">A79</strain>
    </source>
</reference>
<keyword evidence="2" id="KW-0663">Pyridoxal phosphate</keyword>
<comment type="similarity">
    <text evidence="1">In the C-terminal section; belongs to the class-I pyridoxal-phosphate-dependent aminotransferase family.</text>
</comment>
<dbReference type="SMART" id="SM00345">
    <property type="entry name" value="HTH_GNTR"/>
    <property type="match status" value="1"/>
</dbReference>
<dbReference type="InterPro" id="IPR036388">
    <property type="entry name" value="WH-like_DNA-bd_sf"/>
</dbReference>
<dbReference type="CDD" id="cd07377">
    <property type="entry name" value="WHTH_GntR"/>
    <property type="match status" value="1"/>
</dbReference>
<dbReference type="InterPro" id="IPR036390">
    <property type="entry name" value="WH_DNA-bd_sf"/>
</dbReference>
<dbReference type="InterPro" id="IPR051446">
    <property type="entry name" value="HTH_trans_reg/aminotransferase"/>
</dbReference>
<dbReference type="GO" id="GO:0008483">
    <property type="term" value="F:transaminase activity"/>
    <property type="evidence" value="ECO:0007669"/>
    <property type="project" value="UniProtKB-KW"/>
</dbReference>
<dbReference type="SUPFAM" id="SSF46785">
    <property type="entry name" value="Winged helix' DNA-binding domain"/>
    <property type="match status" value="1"/>
</dbReference>
<dbReference type="CDD" id="cd00609">
    <property type="entry name" value="AAT_like"/>
    <property type="match status" value="1"/>
</dbReference>
<keyword evidence="5" id="KW-0804">Transcription</keyword>
<dbReference type="Pfam" id="PF00392">
    <property type="entry name" value="GntR"/>
    <property type="match status" value="1"/>
</dbReference>
<keyword evidence="7" id="KW-0808">Transferase</keyword>
<reference evidence="7 8" key="1">
    <citation type="submission" date="2021-04" db="EMBL/GenBank/DDBJ databases">
        <authorList>
            <person name="Sun C."/>
        </authorList>
    </citation>
    <scope>NUCLEOTIDE SEQUENCE [LARGE SCALE GENOMIC DNA]</scope>
    <source>
        <strain evidence="7 8">A79</strain>
    </source>
</reference>
<dbReference type="InterPro" id="IPR004839">
    <property type="entry name" value="Aminotransferase_I/II_large"/>
</dbReference>
<dbReference type="Gene3D" id="3.40.640.10">
    <property type="entry name" value="Type I PLP-dependent aspartate aminotransferase-like (Major domain)"/>
    <property type="match status" value="1"/>
</dbReference>
<feature type="domain" description="HTH gntR-type" evidence="6">
    <location>
        <begin position="14"/>
        <end position="82"/>
    </location>
</feature>
<dbReference type="InterPro" id="IPR015424">
    <property type="entry name" value="PyrdxlP-dep_Trfase"/>
</dbReference>
<proteinExistence type="inferred from homology"/>
<evidence type="ECO:0000313" key="8">
    <source>
        <dbReference type="Proteomes" id="UP000679722"/>
    </source>
</evidence>
<name>A0ABS5HEY2_9GAMM</name>
<protein>
    <submittedName>
        <fullName evidence="7">PLP-dependent aminotransferase family protein</fullName>
    </submittedName>
</protein>
<evidence type="ECO:0000256" key="3">
    <source>
        <dbReference type="ARBA" id="ARBA00023015"/>
    </source>
</evidence>
<accession>A0ABS5HEY2</accession>
<dbReference type="InterPro" id="IPR000524">
    <property type="entry name" value="Tscrpt_reg_HTH_GntR"/>
</dbReference>
<evidence type="ECO:0000313" key="7">
    <source>
        <dbReference type="EMBL" id="MBR7890218.1"/>
    </source>
</evidence>
<keyword evidence="3" id="KW-0805">Transcription regulation</keyword>
<evidence type="ECO:0000256" key="1">
    <source>
        <dbReference type="ARBA" id="ARBA00005384"/>
    </source>
</evidence>
<dbReference type="InterPro" id="IPR015421">
    <property type="entry name" value="PyrdxlP-dep_Trfase_major"/>
</dbReference>
<dbReference type="PANTHER" id="PTHR46577">
    <property type="entry name" value="HTH-TYPE TRANSCRIPTIONAL REGULATORY PROTEIN GABR"/>
    <property type="match status" value="1"/>
</dbReference>
<sequence>MLDHHFHIEFDPERTLQDQIRECLVNLILTGTLPLDEPLPSSRNLSKKLGVSRNTIVLIYENLVATGFIEAHARKGFFVSKNFHNPENIDTDSDQNPIIAAPSWSNRFQKNPSNRQNIVKPNDWQTFEYPFIYGQIQREFFPLEQWRDSVRKSMSGKWNKYWINDMVDSDDPLLIEQIRTRLLPRRGVYAEASEILITIGTQNSLYLLANLLCSSKTRVAMENPGFRDALNIFSLFDSQIQKQPVDQDGITVDNHLDDCDYVYITPSTQVPTGVELSKTRRKSLLDKAVKQDFVIIEDDYDAEINNKINRQPAIKAFDRNNRVIYIGSMSKSISPGIRVGFMVADEELITEVRALRRLMYRHPPVNIQRQLSLFLSLGYYDTYLRKLRVINSSKLQRMIEAVNRHLPDMMTTQNVSQGATSVWLEAPNHVNTEEVAWLAARNSILIEPGAVHFSNENPPKNFFRLGFSAIETHKIEPGIAALKDVFDNF</sequence>
<evidence type="ECO:0000256" key="5">
    <source>
        <dbReference type="ARBA" id="ARBA00023163"/>
    </source>
</evidence>
<dbReference type="SUPFAM" id="SSF53383">
    <property type="entry name" value="PLP-dependent transferases"/>
    <property type="match status" value="1"/>
</dbReference>
<comment type="caution">
    <text evidence="7">The sequence shown here is derived from an EMBL/GenBank/DDBJ whole genome shotgun (WGS) entry which is preliminary data.</text>
</comment>
<dbReference type="Pfam" id="PF00155">
    <property type="entry name" value="Aminotran_1_2"/>
    <property type="match status" value="1"/>
</dbReference>
<evidence type="ECO:0000256" key="4">
    <source>
        <dbReference type="ARBA" id="ARBA00023125"/>
    </source>
</evidence>
<dbReference type="EMBL" id="JAGSSV010000035">
    <property type="protein sequence ID" value="MBR7890218.1"/>
    <property type="molecule type" value="Genomic_DNA"/>
</dbReference>
<keyword evidence="8" id="KW-1185">Reference proteome</keyword>
<keyword evidence="4" id="KW-0238">DNA-binding</keyword>
<dbReference type="PANTHER" id="PTHR46577:SF1">
    <property type="entry name" value="HTH-TYPE TRANSCRIPTIONAL REGULATORY PROTEIN GABR"/>
    <property type="match status" value="1"/>
</dbReference>